<dbReference type="EMBL" id="CDMZ01002056">
    <property type="protein sequence ID" value="CEM40528.1"/>
    <property type="molecule type" value="Genomic_DNA"/>
</dbReference>
<evidence type="ECO:0008006" key="2">
    <source>
        <dbReference type="Google" id="ProtNLM"/>
    </source>
</evidence>
<organism evidence="1">
    <name type="scientific">Chromera velia CCMP2878</name>
    <dbReference type="NCBI Taxonomy" id="1169474"/>
    <lineage>
        <taxon>Eukaryota</taxon>
        <taxon>Sar</taxon>
        <taxon>Alveolata</taxon>
        <taxon>Colpodellida</taxon>
        <taxon>Chromeraceae</taxon>
        <taxon>Chromera</taxon>
    </lineage>
</organism>
<evidence type="ECO:0000313" key="1">
    <source>
        <dbReference type="EMBL" id="CEM40528.1"/>
    </source>
</evidence>
<dbReference type="VEuPathDB" id="CryptoDB:Cvel_25370"/>
<dbReference type="AlphaFoldDB" id="A0A0G4H984"/>
<name>A0A0G4H984_9ALVE</name>
<protein>
    <recommendedName>
        <fullName evidence="2">Fe2OG dioxygenase domain-containing protein</fullName>
    </recommendedName>
</protein>
<proteinExistence type="predicted"/>
<sequence>MASIVDLDKYPLTSPESPEYAALIQRCKEKIAEIGSVSFPGFIREDFVTLMAKQVDNLPSHQRMEVLSPWGTSQEFMKKLELEKGGEIGENHALNYKTVQNVWAVAADCIPTESIVNRVYEWEPLKAFLAEVLGVQRLFPFGDEFQKLNVMYMRDSGSRCWHFDGSDFVVTMMVQPAEQGGEFEFVPFIREPNGEERYSEYAKVFRGEVPTRVSKSEAGTLNLFCGNRSLHRVRCVYGGRKRILAVLSYDSVEGRKGTPLKNVSLYGERVRRKYLDRGENLDEVDEKTVQIY</sequence>
<gene>
    <name evidence="1" type="ORF">Cvel_25370</name>
</gene>
<accession>A0A0G4H984</accession>
<dbReference type="Pfam" id="PF23169">
    <property type="entry name" value="HalD"/>
    <property type="match status" value="1"/>
</dbReference>
<dbReference type="PhylomeDB" id="A0A0G4H984"/>
<dbReference type="InterPro" id="IPR056470">
    <property type="entry name" value="BesD/HalB-like"/>
</dbReference>
<reference evidence="1" key="1">
    <citation type="submission" date="2014-11" db="EMBL/GenBank/DDBJ databases">
        <authorList>
            <person name="Otto D Thomas"/>
            <person name="Naeem Raeece"/>
        </authorList>
    </citation>
    <scope>NUCLEOTIDE SEQUENCE</scope>
</reference>